<keyword evidence="3" id="KW-1185">Reference proteome</keyword>
<reference evidence="2" key="1">
    <citation type="submission" date="2023-11" db="EMBL/GenBank/DDBJ databases">
        <authorList>
            <person name="De Vega J J."/>
            <person name="De Vega J J."/>
        </authorList>
    </citation>
    <scope>NUCLEOTIDE SEQUENCE</scope>
</reference>
<proteinExistence type="predicted"/>
<evidence type="ECO:0000313" key="1">
    <source>
        <dbReference type="EMBL" id="CAK5267709.1"/>
    </source>
</evidence>
<dbReference type="InterPro" id="IPR032675">
    <property type="entry name" value="LRR_dom_sf"/>
</dbReference>
<evidence type="ECO:0000313" key="3">
    <source>
        <dbReference type="Proteomes" id="UP001295794"/>
    </source>
</evidence>
<dbReference type="AlphaFoldDB" id="A0AAD2HX15"/>
<protein>
    <submittedName>
        <fullName evidence="2">Uncharacterized protein</fullName>
    </submittedName>
</protein>
<accession>A0AAD2HX15</accession>
<sequence length="203" mass="22773">MFYHMSDAATLGIVQRCRSMQNAWMHGPIGSKGVFAGLAALPRLERLHCDASFLGHLADALPHAFARLSRLELFDSAPALKHVEILATALPALTHLALNDLGAQDLEVCLQILDRCSELRVLAILETPEMLGLDMDSDENLQDTERDLFESTLRLVRISLERYTEDWTSGVLTGRDFWQRAEELVARRGIYVSEARTFRVASH</sequence>
<gene>
    <name evidence="1" type="ORF">MYCIT1_LOCUS10445</name>
    <name evidence="2" type="ORF">MYCIT1_LOCUS36400</name>
</gene>
<evidence type="ECO:0000313" key="2">
    <source>
        <dbReference type="EMBL" id="CAK5283678.1"/>
    </source>
</evidence>
<dbReference type="EMBL" id="CAVNYO010000472">
    <property type="protein sequence ID" value="CAK5283678.1"/>
    <property type="molecule type" value="Genomic_DNA"/>
</dbReference>
<comment type="caution">
    <text evidence="2">The sequence shown here is derived from an EMBL/GenBank/DDBJ whole genome shotgun (WGS) entry which is preliminary data.</text>
</comment>
<dbReference type="EMBL" id="CAVNYO010000131">
    <property type="protein sequence ID" value="CAK5267709.1"/>
    <property type="molecule type" value="Genomic_DNA"/>
</dbReference>
<name>A0AAD2HX15_9AGAR</name>
<dbReference type="Gene3D" id="3.80.10.10">
    <property type="entry name" value="Ribonuclease Inhibitor"/>
    <property type="match status" value="1"/>
</dbReference>
<dbReference type="SUPFAM" id="SSF52047">
    <property type="entry name" value="RNI-like"/>
    <property type="match status" value="1"/>
</dbReference>
<dbReference type="Proteomes" id="UP001295794">
    <property type="component" value="Unassembled WGS sequence"/>
</dbReference>
<organism evidence="2 3">
    <name type="scientific">Mycena citricolor</name>
    <dbReference type="NCBI Taxonomy" id="2018698"/>
    <lineage>
        <taxon>Eukaryota</taxon>
        <taxon>Fungi</taxon>
        <taxon>Dikarya</taxon>
        <taxon>Basidiomycota</taxon>
        <taxon>Agaricomycotina</taxon>
        <taxon>Agaricomycetes</taxon>
        <taxon>Agaricomycetidae</taxon>
        <taxon>Agaricales</taxon>
        <taxon>Marasmiineae</taxon>
        <taxon>Mycenaceae</taxon>
        <taxon>Mycena</taxon>
    </lineage>
</organism>